<comment type="caution">
    <text evidence="1">The sequence shown here is derived from an EMBL/GenBank/DDBJ whole genome shotgun (WGS) entry which is preliminary data.</text>
</comment>
<sequence>MAAVVLYVTPDNSMTRTYKKQVDSHIRPEFEQNWELFAPDPIQNNISVQARVQTAPESPDARSASRWVELTGTDVRNILHSLAPSHEDQLMVQRAWEFYARTHQPLRETPTSPDADVAAEYLKRVALQRLGRDWKGQPIARVELQETVAPVPVPDWGAAVGRDLTRPRTLPWWSVTDADYRGIE</sequence>
<keyword evidence="2" id="KW-1185">Reference proteome</keyword>
<proteinExistence type="predicted"/>
<name>S4M5N1_9ACTN</name>
<evidence type="ECO:0000313" key="1">
    <source>
        <dbReference type="EMBL" id="EPJ34538.1"/>
    </source>
</evidence>
<reference evidence="1 2" key="1">
    <citation type="submission" date="2013-02" db="EMBL/GenBank/DDBJ databases">
        <title>Draft Genome Sequence of Streptomyces afghaniensis, Which Produces Compounds of the Julimycin B-Complex.</title>
        <authorList>
            <person name="Gruening B.A."/>
            <person name="Praeg A."/>
            <person name="Erxleben A."/>
            <person name="Guenther S."/>
            <person name="Fiedler H.-P."/>
            <person name="Goodfellow M."/>
            <person name="Mueller M."/>
        </authorList>
    </citation>
    <scope>NUCLEOTIDE SEQUENCE [LARGE SCALE GENOMIC DNA]</scope>
    <source>
        <strain evidence="1 2">772</strain>
    </source>
</reference>
<dbReference type="Pfam" id="PF19136">
    <property type="entry name" value="DUF5819"/>
    <property type="match status" value="1"/>
</dbReference>
<accession>S4M5N1</accession>
<dbReference type="AlphaFoldDB" id="S4M5N1"/>
<organism evidence="1 2">
    <name type="scientific">Streptomyces afghaniensis 772</name>
    <dbReference type="NCBI Taxonomy" id="1283301"/>
    <lineage>
        <taxon>Bacteria</taxon>
        <taxon>Bacillati</taxon>
        <taxon>Actinomycetota</taxon>
        <taxon>Actinomycetes</taxon>
        <taxon>Kitasatosporales</taxon>
        <taxon>Streptomycetaceae</taxon>
        <taxon>Streptomyces</taxon>
    </lineage>
</organism>
<protein>
    <submittedName>
        <fullName evidence="1">Putative Tripartite motif-containing protein 47</fullName>
    </submittedName>
</protein>
<dbReference type="InterPro" id="IPR043857">
    <property type="entry name" value="DUF5819"/>
</dbReference>
<dbReference type="HOGENOM" id="CLU_056543_1_0_11"/>
<dbReference type="Proteomes" id="UP000015001">
    <property type="component" value="Unassembled WGS sequence"/>
</dbReference>
<evidence type="ECO:0000313" key="2">
    <source>
        <dbReference type="Proteomes" id="UP000015001"/>
    </source>
</evidence>
<dbReference type="EMBL" id="AOPY01001693">
    <property type="protein sequence ID" value="EPJ34538.1"/>
    <property type="molecule type" value="Genomic_DNA"/>
</dbReference>
<dbReference type="PATRIC" id="fig|1283301.3.peg.8338"/>
<gene>
    <name evidence="1" type="ORF">STAFG_8402</name>
</gene>